<keyword evidence="2" id="KW-0597">Phosphoprotein</keyword>
<keyword evidence="5" id="KW-1185">Reference proteome</keyword>
<dbReference type="InterPro" id="IPR036457">
    <property type="entry name" value="PPM-type-like_dom_sf"/>
</dbReference>
<comment type="caution">
    <text evidence="4">The sequence shown here is derived from an EMBL/GenBank/DDBJ whole genome shotgun (WGS) entry which is preliminary data.</text>
</comment>
<dbReference type="SMART" id="SM00448">
    <property type="entry name" value="REC"/>
    <property type="match status" value="1"/>
</dbReference>
<dbReference type="PROSITE" id="PS50110">
    <property type="entry name" value="RESPONSE_REGULATORY"/>
    <property type="match status" value="1"/>
</dbReference>
<protein>
    <submittedName>
        <fullName evidence="4">Fused response regulator/phosphatase</fullName>
    </submittedName>
</protein>
<dbReference type="Gene3D" id="3.40.50.2300">
    <property type="match status" value="1"/>
</dbReference>
<dbReference type="InterPro" id="IPR011006">
    <property type="entry name" value="CheY-like_superfamily"/>
</dbReference>
<dbReference type="Pfam" id="PF00072">
    <property type="entry name" value="Response_reg"/>
    <property type="match status" value="1"/>
</dbReference>
<keyword evidence="1" id="KW-0378">Hydrolase</keyword>
<sequence length="384" mass="43334">MKNSNILTEKVLIADSNIDYASFLQKFLKESGYLSYIALSYEDALNMAYDKIPDCILVDYMLPNSGASRLSEHIKNDNILKNIAVLFLTATDNKSECLKSYECGADGFFLKSMDTDILLAKMKAYIRLKKAIESNLMYMNILKQDIEYASKLQKSILSYGNTSIPKNDMSIFHYAPNEVSGDYSGIKSINDGWYAILLADVSGHGVAASMLTILIKSFFDSHVIIDSKNTQPAEFLKQMNNFFIGENFDKNLFASVFFAIYNNETGELICSSAGSPKPICKTKDEVMEIDIGGPLIGMMEDTEYTETKIQLNHNDIIFIFTDGAYEIFDKDGKMFGDELLKNTFIKHSHKDVNVIKECIIKELKSFSNNILSDDISMIMLRRTE</sequence>
<gene>
    <name evidence="4" type="ORF">Q5M86_08775</name>
</gene>
<dbReference type="PANTHER" id="PTHR43156">
    <property type="entry name" value="STAGE II SPORULATION PROTEIN E-RELATED"/>
    <property type="match status" value="1"/>
</dbReference>
<dbReference type="InterPro" id="IPR001789">
    <property type="entry name" value="Sig_transdc_resp-reg_receiver"/>
</dbReference>
<name>A0ABT8YYC6_9SPIR</name>
<dbReference type="PANTHER" id="PTHR43156:SF2">
    <property type="entry name" value="STAGE II SPORULATION PROTEIN E"/>
    <property type="match status" value="1"/>
</dbReference>
<evidence type="ECO:0000259" key="3">
    <source>
        <dbReference type="PROSITE" id="PS50110"/>
    </source>
</evidence>
<feature type="domain" description="Response regulatory" evidence="3">
    <location>
        <begin position="10"/>
        <end position="126"/>
    </location>
</feature>
<dbReference type="Gene3D" id="3.60.40.10">
    <property type="entry name" value="PPM-type phosphatase domain"/>
    <property type="match status" value="1"/>
</dbReference>
<reference evidence="4" key="1">
    <citation type="submission" date="2023-07" db="EMBL/GenBank/DDBJ databases">
        <title>Mucosal microbiota of week-old chicken and adult hens.</title>
        <authorList>
            <person name="Volf J."/>
            <person name="Karasova D."/>
            <person name="Crhanova M."/>
            <person name="Faldynova M."/>
            <person name="Prikrylova H."/>
            <person name="Zeman M."/>
            <person name="Babak V."/>
            <person name="Rajova J."/>
            <person name="Rychlik I."/>
        </authorList>
    </citation>
    <scope>NUCLEOTIDE SEQUENCE</scope>
    <source>
        <strain evidence="4">ET902</strain>
    </source>
</reference>
<accession>A0ABT8YYC6</accession>
<dbReference type="CDD" id="cd00156">
    <property type="entry name" value="REC"/>
    <property type="match status" value="1"/>
</dbReference>
<evidence type="ECO:0000256" key="1">
    <source>
        <dbReference type="ARBA" id="ARBA00022801"/>
    </source>
</evidence>
<dbReference type="Proteomes" id="UP001175147">
    <property type="component" value="Unassembled WGS sequence"/>
</dbReference>
<dbReference type="InterPro" id="IPR001932">
    <property type="entry name" value="PPM-type_phosphatase-like_dom"/>
</dbReference>
<proteinExistence type="predicted"/>
<dbReference type="SMART" id="SM00331">
    <property type="entry name" value="PP2C_SIG"/>
    <property type="match status" value="1"/>
</dbReference>
<dbReference type="InterPro" id="IPR052016">
    <property type="entry name" value="Bact_Sigma-Reg"/>
</dbReference>
<feature type="modified residue" description="4-aspartylphosphate" evidence="2">
    <location>
        <position position="59"/>
    </location>
</feature>
<evidence type="ECO:0000313" key="5">
    <source>
        <dbReference type="Proteomes" id="UP001175147"/>
    </source>
</evidence>
<evidence type="ECO:0000256" key="2">
    <source>
        <dbReference type="PROSITE-ProRule" id="PRU00169"/>
    </source>
</evidence>
<organism evidence="4 5">
    <name type="scientific">Brachyspira innocens</name>
    <dbReference type="NCBI Taxonomy" id="13264"/>
    <lineage>
        <taxon>Bacteria</taxon>
        <taxon>Pseudomonadati</taxon>
        <taxon>Spirochaetota</taxon>
        <taxon>Spirochaetia</taxon>
        <taxon>Brachyspirales</taxon>
        <taxon>Brachyspiraceae</taxon>
        <taxon>Brachyspira</taxon>
    </lineage>
</organism>
<dbReference type="EMBL" id="JAUPBM010000110">
    <property type="protein sequence ID" value="MDO7020864.1"/>
    <property type="molecule type" value="Genomic_DNA"/>
</dbReference>
<dbReference type="RefSeq" id="WP_304392355.1">
    <property type="nucleotide sequence ID" value="NZ_JAUPBM010000110.1"/>
</dbReference>
<dbReference type="SUPFAM" id="SSF52172">
    <property type="entry name" value="CheY-like"/>
    <property type="match status" value="1"/>
</dbReference>
<dbReference type="Pfam" id="PF07228">
    <property type="entry name" value="SpoIIE"/>
    <property type="match status" value="1"/>
</dbReference>
<evidence type="ECO:0000313" key="4">
    <source>
        <dbReference type="EMBL" id="MDO7020864.1"/>
    </source>
</evidence>
<dbReference type="SUPFAM" id="SSF81606">
    <property type="entry name" value="PP2C-like"/>
    <property type="match status" value="1"/>
</dbReference>